<dbReference type="Proteomes" id="UP000886796">
    <property type="component" value="Unassembled WGS sequence"/>
</dbReference>
<name>A0A9D1CMH5_9FIRM</name>
<dbReference type="SUPFAM" id="SSF69304">
    <property type="entry name" value="Tricorn protease N-terminal domain"/>
    <property type="match status" value="1"/>
</dbReference>
<reference evidence="3" key="2">
    <citation type="journal article" date="2021" name="PeerJ">
        <title>Extensive microbial diversity within the chicken gut microbiome revealed by metagenomics and culture.</title>
        <authorList>
            <person name="Gilroy R."/>
            <person name="Ravi A."/>
            <person name="Getino M."/>
            <person name="Pursley I."/>
            <person name="Horton D.L."/>
            <person name="Alikhan N.F."/>
            <person name="Baker D."/>
            <person name="Gharbi K."/>
            <person name="Hall N."/>
            <person name="Watson M."/>
            <person name="Adriaenssens E.M."/>
            <person name="Foster-Nyarko E."/>
            <person name="Jarju S."/>
            <person name="Secka A."/>
            <person name="Antonio M."/>
            <person name="Oren A."/>
            <person name="Chaudhuri R.R."/>
            <person name="La Ragione R."/>
            <person name="Hildebrand F."/>
            <person name="Pallen M.J."/>
        </authorList>
    </citation>
    <scope>NUCLEOTIDE SEQUENCE</scope>
    <source>
        <strain evidence="3">13361</strain>
    </source>
</reference>
<proteinExistence type="predicted"/>
<feature type="transmembrane region" description="Helical" evidence="1">
    <location>
        <begin position="191"/>
        <end position="219"/>
    </location>
</feature>
<dbReference type="Pfam" id="PF16472">
    <property type="entry name" value="DUF5050"/>
    <property type="match status" value="1"/>
</dbReference>
<evidence type="ECO:0000259" key="2">
    <source>
        <dbReference type="Pfam" id="PF16472"/>
    </source>
</evidence>
<organism evidence="3 4">
    <name type="scientific">Candidatus Faecousia excrementigallinarum</name>
    <dbReference type="NCBI Taxonomy" id="2840806"/>
    <lineage>
        <taxon>Bacteria</taxon>
        <taxon>Bacillati</taxon>
        <taxon>Bacillota</taxon>
        <taxon>Clostridia</taxon>
        <taxon>Eubacteriales</taxon>
        <taxon>Oscillospiraceae</taxon>
        <taxon>Faecousia</taxon>
    </lineage>
</organism>
<keyword evidence="1" id="KW-0812">Transmembrane</keyword>
<feature type="transmembrane region" description="Helical" evidence="1">
    <location>
        <begin position="277"/>
        <end position="300"/>
    </location>
</feature>
<dbReference type="EMBL" id="DVFK01000028">
    <property type="protein sequence ID" value="HIQ67309.1"/>
    <property type="molecule type" value="Genomic_DNA"/>
</dbReference>
<protein>
    <submittedName>
        <fullName evidence="3">DUF5050 domain-containing protein</fullName>
    </submittedName>
</protein>
<keyword evidence="1" id="KW-0472">Membrane</keyword>
<comment type="caution">
    <text evidence="3">The sequence shown here is derived from an EMBL/GenBank/DDBJ whole genome shotgun (WGS) entry which is preliminary data.</text>
</comment>
<feature type="transmembrane region" description="Helical" evidence="1">
    <location>
        <begin position="254"/>
        <end position="270"/>
    </location>
</feature>
<feature type="domain" description="Prolow-density lipoprotein receptor-related protein 1-like beta-propeller" evidence="2">
    <location>
        <begin position="497"/>
        <end position="666"/>
    </location>
</feature>
<dbReference type="AlphaFoldDB" id="A0A9D1CMH5"/>
<dbReference type="InterPro" id="IPR032485">
    <property type="entry name" value="LRP1-like_beta_prop"/>
</dbReference>
<gene>
    <name evidence="3" type="ORF">IAB74_02205</name>
</gene>
<feature type="transmembrane region" description="Helical" evidence="1">
    <location>
        <begin position="320"/>
        <end position="343"/>
    </location>
</feature>
<evidence type="ECO:0000256" key="1">
    <source>
        <dbReference type="SAM" id="Phobius"/>
    </source>
</evidence>
<keyword evidence="1" id="KW-1133">Transmembrane helix</keyword>
<evidence type="ECO:0000313" key="4">
    <source>
        <dbReference type="Proteomes" id="UP000886796"/>
    </source>
</evidence>
<evidence type="ECO:0000313" key="3">
    <source>
        <dbReference type="EMBL" id="HIQ67309.1"/>
    </source>
</evidence>
<accession>A0A9D1CMH5</accession>
<sequence length="688" mass="77744">MVMYEWKKLLFRRKGLAIILLLLVAELAGLLLFTRPYDQELEDNRQVYESYLAQVEGPLTQEKRAYLEEEMLRLDAIHADIAQLKDDYYAGNITEAQYRQDFDRLSVEDAKYTGLAKLYTQYIFVREMEERSFLYPGGWEVLLTAQEPDYLFLLALVILLTPIFCEEYACRMHEILLCQKRSAKYQVLSKVTVALTLTFLLTAILQTFSLVYCALRFGLPQGGFSLQSLFSFGNAGKHMSLWQGFWLQFALKELGYLYAALLILFLSVVLKNFARTLMAGIVILVLPFLTVAGNKVFVPIPGPWALTIGSIYLNGGQEELLWKELGLLILGVLLIMGLLLLGIRSRNTNYQLKRKTARKALLLCLPVLLLTGCAPKETSVCVNLSTSSWYEWEDYLLVPGSFDQNLIHKPTATVIPFPLSPLSGTIYSSGSCYGEGDQVYYLKTTTHHPDSGIENVTQDCDLVKLNLSTMKESVVYQSNEETSWFFGLLDLETSFSLDYNSIVFLHENALYYRDNSKVGGLHKMDLLTGARQVVLPSFSGQNLGYDGENLYYLDNYNRLVIRCLDSGAEQAIDQVVASSFLLTSEGIYFGNLREGSTLAHYDPGSGAVTKLGDVPIYRVFWDESYLWFQDTSGILYRMDKDGSNQIPIDTLYLLAAVPSGDSLYLFDYAADAYYTLNKDTLECRPLGS</sequence>
<reference evidence="3" key="1">
    <citation type="submission" date="2020-10" db="EMBL/GenBank/DDBJ databases">
        <authorList>
            <person name="Gilroy R."/>
        </authorList>
    </citation>
    <scope>NUCLEOTIDE SEQUENCE</scope>
    <source>
        <strain evidence="3">13361</strain>
    </source>
</reference>